<evidence type="ECO:0000256" key="6">
    <source>
        <dbReference type="SAM" id="SignalP"/>
    </source>
</evidence>
<protein>
    <submittedName>
        <fullName evidence="9">RagB/SusD family nutrient uptake outer membrane protein</fullName>
    </submittedName>
</protein>
<feature type="domain" description="SusD-like N-terminal" evidence="8">
    <location>
        <begin position="31"/>
        <end position="226"/>
    </location>
</feature>
<feature type="domain" description="RagB/SusD" evidence="7">
    <location>
        <begin position="268"/>
        <end position="569"/>
    </location>
</feature>
<proteinExistence type="inferred from homology"/>
<keyword evidence="5" id="KW-0998">Cell outer membrane</keyword>
<comment type="similarity">
    <text evidence="2">Belongs to the SusD family.</text>
</comment>
<name>A0A3D8HHL5_9BACT</name>
<evidence type="ECO:0000313" key="10">
    <source>
        <dbReference type="Proteomes" id="UP000256321"/>
    </source>
</evidence>
<feature type="signal peptide" evidence="6">
    <location>
        <begin position="1"/>
        <end position="25"/>
    </location>
</feature>
<dbReference type="EMBL" id="QREV01000005">
    <property type="protein sequence ID" value="RDU50464.1"/>
    <property type="molecule type" value="Genomic_DNA"/>
</dbReference>
<organism evidence="9 10">
    <name type="scientific">Parabacteroides acidifaciens</name>
    <dbReference type="NCBI Taxonomy" id="2290935"/>
    <lineage>
        <taxon>Bacteria</taxon>
        <taxon>Pseudomonadati</taxon>
        <taxon>Bacteroidota</taxon>
        <taxon>Bacteroidia</taxon>
        <taxon>Bacteroidales</taxon>
        <taxon>Tannerellaceae</taxon>
        <taxon>Parabacteroides</taxon>
    </lineage>
</organism>
<evidence type="ECO:0000256" key="1">
    <source>
        <dbReference type="ARBA" id="ARBA00004442"/>
    </source>
</evidence>
<dbReference type="AlphaFoldDB" id="A0A3D8HHL5"/>
<keyword evidence="4" id="KW-0472">Membrane</keyword>
<dbReference type="InterPro" id="IPR011990">
    <property type="entry name" value="TPR-like_helical_dom_sf"/>
</dbReference>
<gene>
    <name evidence="9" type="ORF">DWU89_03295</name>
</gene>
<evidence type="ECO:0000259" key="7">
    <source>
        <dbReference type="Pfam" id="PF07980"/>
    </source>
</evidence>
<evidence type="ECO:0000256" key="2">
    <source>
        <dbReference type="ARBA" id="ARBA00006275"/>
    </source>
</evidence>
<dbReference type="GO" id="GO:0009279">
    <property type="term" value="C:cell outer membrane"/>
    <property type="evidence" value="ECO:0007669"/>
    <property type="project" value="UniProtKB-SubCell"/>
</dbReference>
<dbReference type="SUPFAM" id="SSF48452">
    <property type="entry name" value="TPR-like"/>
    <property type="match status" value="1"/>
</dbReference>
<evidence type="ECO:0000259" key="8">
    <source>
        <dbReference type="Pfam" id="PF14322"/>
    </source>
</evidence>
<evidence type="ECO:0000313" key="9">
    <source>
        <dbReference type="EMBL" id="RDU50464.1"/>
    </source>
</evidence>
<dbReference type="InterPro" id="IPR033985">
    <property type="entry name" value="SusD-like_N"/>
</dbReference>
<dbReference type="CDD" id="cd08977">
    <property type="entry name" value="SusD"/>
    <property type="match status" value="1"/>
</dbReference>
<comment type="subcellular location">
    <subcellularLocation>
        <location evidence="1">Cell outer membrane</location>
    </subcellularLocation>
</comment>
<dbReference type="Pfam" id="PF07980">
    <property type="entry name" value="SusD_RagB"/>
    <property type="match status" value="1"/>
</dbReference>
<evidence type="ECO:0000256" key="4">
    <source>
        <dbReference type="ARBA" id="ARBA00023136"/>
    </source>
</evidence>
<dbReference type="Proteomes" id="UP000256321">
    <property type="component" value="Unassembled WGS sequence"/>
</dbReference>
<comment type="caution">
    <text evidence="9">The sequence shown here is derived from an EMBL/GenBank/DDBJ whole genome shotgun (WGS) entry which is preliminary data.</text>
</comment>
<reference evidence="9 10" key="1">
    <citation type="submission" date="2018-07" db="EMBL/GenBank/DDBJ databases">
        <title>Parabacteroides acidifaciens nov. sp., isolated from human feces.</title>
        <authorList>
            <person name="Wang Y.J."/>
        </authorList>
    </citation>
    <scope>NUCLEOTIDE SEQUENCE [LARGE SCALE GENOMIC DNA]</scope>
    <source>
        <strain evidence="9 10">426-9</strain>
    </source>
</reference>
<evidence type="ECO:0000256" key="5">
    <source>
        <dbReference type="ARBA" id="ARBA00023237"/>
    </source>
</evidence>
<dbReference type="Pfam" id="PF14322">
    <property type="entry name" value="SusD-like_3"/>
    <property type="match status" value="1"/>
</dbReference>
<sequence length="570" mass="64943">MFTFKLIRKMKKVILYITAVCSALCMNSCSDYLDKNPLNSPSDQTFLATETEMQMALASCYSALWTNWETMTFFLALDAASDIGYDRNTNAMQTIAQGAADANSDLARDYWKSFYAGIAKCNYLLENMSRGEENVAPATYAQIKAEAQFLRALYYSYLIELYGDVPLVTEVLTLETGQQPRNPKSEVVDFILKEYTEAAENLPSANNPTSGHATKGAALALKARTALYNERWQDAISASQAVMAMEGTEYIIEDDYSKLFKYEGQTSKEVIFSVQYLLGTQVHALYRLFGSRNALAHTNKKPAYQLADAWECTDGKQIDKSPLFDPKHPYKNRDPRLEFTLAVSGSEFLGFQFETHGDSLLCWNYMTNQRVDNLEATHAYATFTGICWRKYANIEDKDALNDCDMNTILIRYPEVLLTYAEAKIKAGEIDASVLDAINKVRRRPSVNMPPITTTDPNELFYAVARERKYEFAGEGLRLFDIRRWKIAEVVMNQPLLGRMKKSYPDKAPRMDEWGTAFYEGIPIAESGESADFKMRIVDIRKFDKNRDYLWPIPYIERQTNPSLTQNPNYE</sequence>
<dbReference type="InterPro" id="IPR012944">
    <property type="entry name" value="SusD_RagB_dom"/>
</dbReference>
<keyword evidence="3 6" id="KW-0732">Signal</keyword>
<evidence type="ECO:0000256" key="3">
    <source>
        <dbReference type="ARBA" id="ARBA00022729"/>
    </source>
</evidence>
<dbReference type="Gene3D" id="1.25.40.390">
    <property type="match status" value="1"/>
</dbReference>
<accession>A0A3D8HHL5</accession>
<feature type="chain" id="PRO_5017666825" evidence="6">
    <location>
        <begin position="26"/>
        <end position="570"/>
    </location>
</feature>